<protein>
    <submittedName>
        <fullName evidence="3">Uncharacterized protein</fullName>
    </submittedName>
</protein>
<dbReference type="EMBL" id="HACG01023657">
    <property type="protein sequence ID" value="CEK70522.1"/>
    <property type="molecule type" value="Transcribed_RNA"/>
</dbReference>
<name>A0A0B6ZPP9_9EUPU</name>
<feature type="region of interest" description="Disordered" evidence="1">
    <location>
        <begin position="55"/>
        <end position="80"/>
    </location>
</feature>
<feature type="compositionally biased region" description="Basic residues" evidence="1">
    <location>
        <begin position="57"/>
        <end position="80"/>
    </location>
</feature>
<gene>
    <name evidence="3" type="primary">ORF74520</name>
    <name evidence="2" type="synonym">ORF74517</name>
</gene>
<evidence type="ECO:0000313" key="2">
    <source>
        <dbReference type="EMBL" id="CEK70522.1"/>
    </source>
</evidence>
<evidence type="ECO:0000256" key="1">
    <source>
        <dbReference type="SAM" id="MobiDB-lite"/>
    </source>
</evidence>
<dbReference type="EMBL" id="HACG01023658">
    <property type="protein sequence ID" value="CEK70523.1"/>
    <property type="molecule type" value="Transcribed_RNA"/>
</dbReference>
<reference evidence="3" key="1">
    <citation type="submission" date="2014-12" db="EMBL/GenBank/DDBJ databases">
        <title>Insight into the proteome of Arion vulgaris.</title>
        <authorList>
            <person name="Aradska J."/>
            <person name="Bulat T."/>
            <person name="Smidak R."/>
            <person name="Sarate P."/>
            <person name="Gangsoo J."/>
            <person name="Sialana F."/>
            <person name="Bilban M."/>
            <person name="Lubec G."/>
        </authorList>
    </citation>
    <scope>NUCLEOTIDE SEQUENCE</scope>
    <source>
        <tissue evidence="3">Skin</tissue>
    </source>
</reference>
<evidence type="ECO:0000313" key="3">
    <source>
        <dbReference type="EMBL" id="CEK70523.1"/>
    </source>
</evidence>
<dbReference type="AlphaFoldDB" id="A0A0B6ZPP9"/>
<sequence length="116" mass="13793">MSWGCHRDGNACLCMTTGQVPMLTKRKRITCERLDIPYGSHRQLSLPWKLEWNPQEKRKKRNVNRKREKTSSPKHTKRRSLLVELKKAGLSWGTTIKTARDQERWEWEGEEWKGNC</sequence>
<accession>A0A0B6ZPP9</accession>
<organism evidence="3">
    <name type="scientific">Arion vulgaris</name>
    <dbReference type="NCBI Taxonomy" id="1028688"/>
    <lineage>
        <taxon>Eukaryota</taxon>
        <taxon>Metazoa</taxon>
        <taxon>Spiralia</taxon>
        <taxon>Lophotrochozoa</taxon>
        <taxon>Mollusca</taxon>
        <taxon>Gastropoda</taxon>
        <taxon>Heterobranchia</taxon>
        <taxon>Euthyneura</taxon>
        <taxon>Panpulmonata</taxon>
        <taxon>Eupulmonata</taxon>
        <taxon>Stylommatophora</taxon>
        <taxon>Helicina</taxon>
        <taxon>Arionoidea</taxon>
        <taxon>Arionidae</taxon>
        <taxon>Arion</taxon>
    </lineage>
</organism>
<proteinExistence type="predicted"/>